<organism evidence="1 2">
    <name type="scientific">Streptococcus cristatus</name>
    <dbReference type="NCBI Taxonomy" id="45634"/>
    <lineage>
        <taxon>Bacteria</taxon>
        <taxon>Bacillati</taxon>
        <taxon>Bacillota</taxon>
        <taxon>Bacilli</taxon>
        <taxon>Lactobacillales</taxon>
        <taxon>Streptococcaceae</taxon>
        <taxon>Streptococcus</taxon>
    </lineage>
</organism>
<evidence type="ECO:0000313" key="2">
    <source>
        <dbReference type="Proteomes" id="UP000270868"/>
    </source>
</evidence>
<sequence length="130" mass="14733">MGGVSIKIDLKGVEKKVSPENFAKGKLAIANQAMLDMEQFVPIRRGDLRSSGHVRKDSIVYAQPYARIVYYGRKRKGFFSDKQRRFFFANKERLLSQKPTPGTGPRWDKKAVPLYAQAWADVGLRAMGVK</sequence>
<proteinExistence type="predicted"/>
<dbReference type="RefSeq" id="WP_125373957.1">
    <property type="nucleotide sequence ID" value="NZ_LR699790.1"/>
</dbReference>
<dbReference type="Proteomes" id="UP000270868">
    <property type="component" value="Unassembled WGS sequence"/>
</dbReference>
<protein>
    <submittedName>
        <fullName evidence="1">Minor capsid protein</fullName>
    </submittedName>
</protein>
<dbReference type="EMBL" id="RJPS01000015">
    <property type="protein sequence ID" value="RSJ88321.1"/>
    <property type="molecule type" value="Genomic_DNA"/>
</dbReference>
<dbReference type="Pfam" id="PF11114">
    <property type="entry name" value="Minor_capsid_2"/>
    <property type="match status" value="1"/>
</dbReference>
<dbReference type="InterPro" id="IPR021080">
    <property type="entry name" value="Minor_capsid_protein"/>
</dbReference>
<dbReference type="AlphaFoldDB" id="A0A3R9KT47"/>
<comment type="caution">
    <text evidence="1">The sequence shown here is derived from an EMBL/GenBank/DDBJ whole genome shotgun (WGS) entry which is preliminary data.</text>
</comment>
<reference evidence="1 2" key="1">
    <citation type="submission" date="2018-11" db="EMBL/GenBank/DDBJ databases">
        <title>Species Designations Belie Phenotypic and Genotypic Heterogeneity in Oral Streptococci.</title>
        <authorList>
            <person name="Velsko I."/>
        </authorList>
    </citation>
    <scope>NUCLEOTIDE SEQUENCE [LARGE SCALE GENOMIC DNA]</scope>
    <source>
        <strain evidence="1 2">A52</strain>
    </source>
</reference>
<evidence type="ECO:0000313" key="1">
    <source>
        <dbReference type="EMBL" id="RSJ88321.1"/>
    </source>
</evidence>
<accession>A0A3R9KT47</accession>
<gene>
    <name evidence="1" type="ORF">D8792_09860</name>
</gene>
<name>A0A3R9KT47_STRCR</name>